<reference evidence="3" key="1">
    <citation type="journal article" date="2019" name="Int. J. Syst. Evol. Microbiol.">
        <title>The Global Catalogue of Microorganisms (GCM) 10K type strain sequencing project: providing services to taxonomists for standard genome sequencing and annotation.</title>
        <authorList>
            <consortium name="The Broad Institute Genomics Platform"/>
            <consortium name="The Broad Institute Genome Sequencing Center for Infectious Disease"/>
            <person name="Wu L."/>
            <person name="Ma J."/>
        </authorList>
    </citation>
    <scope>NUCLEOTIDE SEQUENCE [LARGE SCALE GENOMIC DNA]</scope>
    <source>
        <strain evidence="3">JCM 15933</strain>
    </source>
</reference>
<organism evidence="2 3">
    <name type="scientific">Dactylosporangium maewongense</name>
    <dbReference type="NCBI Taxonomy" id="634393"/>
    <lineage>
        <taxon>Bacteria</taxon>
        <taxon>Bacillati</taxon>
        <taxon>Actinomycetota</taxon>
        <taxon>Actinomycetes</taxon>
        <taxon>Micromonosporales</taxon>
        <taxon>Micromonosporaceae</taxon>
        <taxon>Dactylosporangium</taxon>
    </lineage>
</organism>
<protein>
    <submittedName>
        <fullName evidence="2">Uncharacterized protein</fullName>
    </submittedName>
</protein>
<gene>
    <name evidence="2" type="ORF">GCM10009827_101520</name>
</gene>
<dbReference type="EMBL" id="BAAAQD010000033">
    <property type="protein sequence ID" value="GAA1563599.1"/>
    <property type="molecule type" value="Genomic_DNA"/>
</dbReference>
<sequence length="84" mass="9688">MNEVVTRFTKRQATKVARSDLDKVMRRDVSRIMIDGNNVDALLRQPQRDCPGTRSEVQGNHPVPHTDSPKNTRRVLVEYRAKQC</sequence>
<evidence type="ECO:0000313" key="3">
    <source>
        <dbReference type="Proteomes" id="UP001501470"/>
    </source>
</evidence>
<evidence type="ECO:0000313" key="2">
    <source>
        <dbReference type="EMBL" id="GAA1563599.1"/>
    </source>
</evidence>
<accession>A0ABP4NRI7</accession>
<comment type="caution">
    <text evidence="2">The sequence shown here is derived from an EMBL/GenBank/DDBJ whole genome shotgun (WGS) entry which is preliminary data.</text>
</comment>
<proteinExistence type="predicted"/>
<dbReference type="Proteomes" id="UP001501470">
    <property type="component" value="Unassembled WGS sequence"/>
</dbReference>
<name>A0ABP4NRI7_9ACTN</name>
<keyword evidence="3" id="KW-1185">Reference proteome</keyword>
<evidence type="ECO:0000256" key="1">
    <source>
        <dbReference type="SAM" id="MobiDB-lite"/>
    </source>
</evidence>
<feature type="region of interest" description="Disordered" evidence="1">
    <location>
        <begin position="47"/>
        <end position="74"/>
    </location>
</feature>